<keyword evidence="4" id="KW-1185">Reference proteome</keyword>
<keyword evidence="2" id="KW-0472">Membrane</keyword>
<evidence type="ECO:0000313" key="4">
    <source>
        <dbReference type="Proteomes" id="UP000241818"/>
    </source>
</evidence>
<evidence type="ECO:0000256" key="2">
    <source>
        <dbReference type="SAM" id="Phobius"/>
    </source>
</evidence>
<evidence type="ECO:0000313" key="3">
    <source>
        <dbReference type="EMBL" id="PSS12187.1"/>
    </source>
</evidence>
<dbReference type="GO" id="GO:0000329">
    <property type="term" value="C:fungal-type vacuole membrane"/>
    <property type="evidence" value="ECO:0007669"/>
    <property type="project" value="InterPro"/>
</dbReference>
<dbReference type="STRING" id="857342.A0A2T3AU43"/>
<feature type="region of interest" description="Disordered" evidence="1">
    <location>
        <begin position="1"/>
        <end position="28"/>
    </location>
</feature>
<dbReference type="Pfam" id="PF12505">
    <property type="entry name" value="DUF3712"/>
    <property type="match status" value="1"/>
</dbReference>
<organism evidence="3 4">
    <name type="scientific">Amorphotheca resinae ATCC 22711</name>
    <dbReference type="NCBI Taxonomy" id="857342"/>
    <lineage>
        <taxon>Eukaryota</taxon>
        <taxon>Fungi</taxon>
        <taxon>Dikarya</taxon>
        <taxon>Ascomycota</taxon>
        <taxon>Pezizomycotina</taxon>
        <taxon>Leotiomycetes</taxon>
        <taxon>Helotiales</taxon>
        <taxon>Amorphothecaceae</taxon>
        <taxon>Amorphotheca</taxon>
    </lineage>
</organism>
<accession>A0A2T3AU43</accession>
<gene>
    <name evidence="3" type="ORF">M430DRAFT_144261</name>
</gene>
<sequence>MSGTLDKSASNEGNGYSEKIEGQGQQIEQTPIAPRSSFLAIAKRHFKRFWWAHLIFFCASVLIIALCLVYVAMPKIAQRGVNRSSTTFTDLNFLDPTANTIVLSQDAILHSPSMYTPTLDPFSAALYLVTNGTYAATPMLSIMMPKIHALHPKSIVHTPPQTLNISDMDQLTDYCIQVLTQENVTTALVGKTKLHEGKLPVITVKYNSSTTYKSLNGLAGFNVTDLKLNLSAPAGQPNLVGKAFIPNPSVMTIAMGNVTLNLSTDQAGIVGNSTIHEMTLVPGNNTFSMTSIIDAGKVTSSMNKSGIVTLKIIGTSSVYNGQHLPYYEKALASNVLTLDLNVAAVLANSQ</sequence>
<dbReference type="PANTHER" id="PTHR35895">
    <property type="entry name" value="CHROMOSOME 16, WHOLE GENOME SHOTGUN SEQUENCE"/>
    <property type="match status" value="1"/>
</dbReference>
<proteinExistence type="predicted"/>
<dbReference type="OrthoDB" id="10039566at2759"/>
<dbReference type="RefSeq" id="XP_024718185.1">
    <property type="nucleotide sequence ID" value="XM_024862878.1"/>
</dbReference>
<dbReference type="InParanoid" id="A0A2T3AU43"/>
<dbReference type="PANTHER" id="PTHR35895:SF1">
    <property type="entry name" value="LIPID-BINDING SERUM GLYCOPROTEIN C-TERMINAL DOMAIN-CONTAINING PROTEIN"/>
    <property type="match status" value="1"/>
</dbReference>
<dbReference type="InterPro" id="IPR046368">
    <property type="entry name" value="Tag1"/>
</dbReference>
<keyword evidence="2" id="KW-1133">Transmembrane helix</keyword>
<evidence type="ECO:0000256" key="1">
    <source>
        <dbReference type="SAM" id="MobiDB-lite"/>
    </source>
</evidence>
<reference evidence="3 4" key="1">
    <citation type="journal article" date="2018" name="New Phytol.">
        <title>Comparative genomics and transcriptomics depict ericoid mycorrhizal fungi as versatile saprotrophs and plant mutualists.</title>
        <authorList>
            <person name="Martino E."/>
            <person name="Morin E."/>
            <person name="Grelet G.A."/>
            <person name="Kuo A."/>
            <person name="Kohler A."/>
            <person name="Daghino S."/>
            <person name="Barry K.W."/>
            <person name="Cichocki N."/>
            <person name="Clum A."/>
            <person name="Dockter R.B."/>
            <person name="Hainaut M."/>
            <person name="Kuo R.C."/>
            <person name="LaButti K."/>
            <person name="Lindahl B.D."/>
            <person name="Lindquist E.A."/>
            <person name="Lipzen A."/>
            <person name="Khouja H.R."/>
            <person name="Magnuson J."/>
            <person name="Murat C."/>
            <person name="Ohm R.A."/>
            <person name="Singer S.W."/>
            <person name="Spatafora J.W."/>
            <person name="Wang M."/>
            <person name="Veneault-Fourrey C."/>
            <person name="Henrissat B."/>
            <person name="Grigoriev I.V."/>
            <person name="Martin F.M."/>
            <person name="Perotto S."/>
        </authorList>
    </citation>
    <scope>NUCLEOTIDE SEQUENCE [LARGE SCALE GENOMIC DNA]</scope>
    <source>
        <strain evidence="3 4">ATCC 22711</strain>
    </source>
</reference>
<name>A0A2T3AU43_AMORE</name>
<dbReference type="GeneID" id="36570959"/>
<keyword evidence="2" id="KW-0812">Transmembrane</keyword>
<dbReference type="InterPro" id="IPR022185">
    <property type="entry name" value="DUF3712"/>
</dbReference>
<protein>
    <submittedName>
        <fullName evidence="3">Uncharacterized protein</fullName>
    </submittedName>
</protein>
<dbReference type="EMBL" id="KZ679015">
    <property type="protein sequence ID" value="PSS12187.1"/>
    <property type="molecule type" value="Genomic_DNA"/>
</dbReference>
<feature type="compositionally biased region" description="Polar residues" evidence="1">
    <location>
        <begin position="1"/>
        <end position="14"/>
    </location>
</feature>
<dbReference type="AlphaFoldDB" id="A0A2T3AU43"/>
<feature type="transmembrane region" description="Helical" evidence="2">
    <location>
        <begin position="49"/>
        <end position="73"/>
    </location>
</feature>
<dbReference type="Proteomes" id="UP000241818">
    <property type="component" value="Unassembled WGS sequence"/>
</dbReference>